<gene>
    <name evidence="2" type="ORF">DFR41_11770</name>
</gene>
<dbReference type="OrthoDB" id="8613119at2"/>
<dbReference type="Proteomes" id="UP000255265">
    <property type="component" value="Unassembled WGS sequence"/>
</dbReference>
<evidence type="ECO:0000313" key="3">
    <source>
        <dbReference type="Proteomes" id="UP000255265"/>
    </source>
</evidence>
<feature type="compositionally biased region" description="Basic and acidic residues" evidence="1">
    <location>
        <begin position="358"/>
        <end position="369"/>
    </location>
</feature>
<name>A0A370F3G6_9BURK</name>
<evidence type="ECO:0008006" key="4">
    <source>
        <dbReference type="Google" id="ProtNLM"/>
    </source>
</evidence>
<comment type="caution">
    <text evidence="2">The sequence shown here is derived from an EMBL/GenBank/DDBJ whole genome shotgun (WGS) entry which is preliminary data.</text>
</comment>
<protein>
    <recommendedName>
        <fullName evidence="4">FHA domain-containing protein</fullName>
    </recommendedName>
</protein>
<feature type="region of interest" description="Disordered" evidence="1">
    <location>
        <begin position="358"/>
        <end position="403"/>
    </location>
</feature>
<evidence type="ECO:0000256" key="1">
    <source>
        <dbReference type="SAM" id="MobiDB-lite"/>
    </source>
</evidence>
<dbReference type="InterPro" id="IPR047914">
    <property type="entry name" value="TagK-like_C"/>
</dbReference>
<sequence length="403" mass="42786">MNHRPDLDTDVAAPRAGPPPLLRLRLVHSRGHARDAVIALRPEGTGMAEALELAGDRLNDAQWRAANRCQVTWQEAAKTWQLVNDSANLVCSVNGQRVAGGGPVTLGAGDDLEVGLHRFRVESVEPEPLARAPSASGEGADFGLHGSKAGPATAVAPHLPAAQGVAASEDEFDLTDLATPWSEDTITRAGDADPFGMLGIEGARGGRPPDPLAQLLGEAPTAPVHAPLAPPPLRHFSDADARGASGPSPGLFDRLHEEFVRAVRDPSQVGGTVDWDVAQGPGGEPAPSLEQLSHDADRYALLRDILLPREDIERLIDRFDPLNRPNPLEGERSEDVLRLFAPELALDAHKPLPSLTLREHRELAPDSHVRIGPTQPAPQPQAQAQDGLPNGRAASDPITPSQP</sequence>
<evidence type="ECO:0000313" key="2">
    <source>
        <dbReference type="EMBL" id="RDI17344.1"/>
    </source>
</evidence>
<proteinExistence type="predicted"/>
<accession>A0A370F3G6</accession>
<dbReference type="EMBL" id="QQAV01000017">
    <property type="protein sequence ID" value="RDI17344.1"/>
    <property type="molecule type" value="Genomic_DNA"/>
</dbReference>
<dbReference type="NCBIfam" id="NF033419">
    <property type="entry name" value="T6SS_TagK_dom"/>
    <property type="match status" value="1"/>
</dbReference>
<dbReference type="RefSeq" id="WP_147284443.1">
    <property type="nucleotide sequence ID" value="NZ_QQAV01000017.1"/>
</dbReference>
<organism evidence="2 3">
    <name type="scientific">Pseudacidovorax intermedius</name>
    <dbReference type="NCBI Taxonomy" id="433924"/>
    <lineage>
        <taxon>Bacteria</taxon>
        <taxon>Pseudomonadati</taxon>
        <taxon>Pseudomonadota</taxon>
        <taxon>Betaproteobacteria</taxon>
        <taxon>Burkholderiales</taxon>
        <taxon>Comamonadaceae</taxon>
        <taxon>Pseudacidovorax</taxon>
    </lineage>
</organism>
<dbReference type="AlphaFoldDB" id="A0A370F3G6"/>
<keyword evidence="3" id="KW-1185">Reference proteome</keyword>
<reference evidence="2 3" key="1">
    <citation type="submission" date="2018-07" db="EMBL/GenBank/DDBJ databases">
        <title>Genomic Encyclopedia of Type Strains, Phase IV (KMG-IV): sequencing the most valuable type-strain genomes for metagenomic binning, comparative biology and taxonomic classification.</title>
        <authorList>
            <person name="Goeker M."/>
        </authorList>
    </citation>
    <scope>NUCLEOTIDE SEQUENCE [LARGE SCALE GENOMIC DNA]</scope>
    <source>
        <strain evidence="2 3">DSM 21352</strain>
    </source>
</reference>